<keyword evidence="15" id="KW-1185">Reference proteome</keyword>
<feature type="domain" description="DNA polymerase III beta sliding clamp C-terminal" evidence="13">
    <location>
        <begin position="245"/>
        <end position="364"/>
    </location>
</feature>
<dbReference type="GO" id="GO:0005737">
    <property type="term" value="C:cytoplasm"/>
    <property type="evidence" value="ECO:0007669"/>
    <property type="project" value="UniProtKB-SubCell"/>
</dbReference>
<evidence type="ECO:0000256" key="10">
    <source>
        <dbReference type="PIRNR" id="PIRNR000804"/>
    </source>
</evidence>
<organism evidence="14 15">
    <name type="scientific">Parasphaerochaeta coccoides (strain ATCC BAA-1237 / DSM 17374 / SPN1)</name>
    <name type="common">Sphaerochaeta coccoides</name>
    <dbReference type="NCBI Taxonomy" id="760011"/>
    <lineage>
        <taxon>Bacteria</taxon>
        <taxon>Pseudomonadati</taxon>
        <taxon>Spirochaetota</taxon>
        <taxon>Spirochaetia</taxon>
        <taxon>Spirochaetales</taxon>
        <taxon>Sphaerochaetaceae</taxon>
        <taxon>Parasphaerochaeta</taxon>
    </lineage>
</organism>
<evidence type="ECO:0000259" key="13">
    <source>
        <dbReference type="Pfam" id="PF02768"/>
    </source>
</evidence>
<dbReference type="NCBIfam" id="TIGR00663">
    <property type="entry name" value="dnan"/>
    <property type="match status" value="1"/>
</dbReference>
<gene>
    <name evidence="14" type="ordered locus">Spico_0002</name>
</gene>
<dbReference type="Gene3D" id="3.10.150.10">
    <property type="entry name" value="DNA Polymerase III, subunit A, domain 2"/>
    <property type="match status" value="1"/>
</dbReference>
<dbReference type="RefSeq" id="WP_013738640.1">
    <property type="nucleotide sequence ID" value="NC_015436.1"/>
</dbReference>
<dbReference type="PANTHER" id="PTHR30478:SF0">
    <property type="entry name" value="BETA SLIDING CLAMP"/>
    <property type="match status" value="1"/>
</dbReference>
<dbReference type="AlphaFoldDB" id="F4GI85"/>
<evidence type="ECO:0000313" key="15">
    <source>
        <dbReference type="Proteomes" id="UP000007939"/>
    </source>
</evidence>
<dbReference type="InterPro" id="IPR046938">
    <property type="entry name" value="DNA_clamp_sf"/>
</dbReference>
<dbReference type="eggNOG" id="COG0592">
    <property type="taxonomic scope" value="Bacteria"/>
</dbReference>
<sequence>MKFVCQKATIFKEISLALDFTSQRNSLSIVSNVLLETKENLLVIKATDQKVGFHSQIPVETLEEGSTTVFCDKFLGILRSLPETDILFEEKNEKLYIEPVAQKMDFQLRTIGSDKFPDLEEHSNVPFFTISQKDFLDMVNQTIFAISEDETRYYMSGVYLEYNTSSLIMVATDGRRLSYIERKIEETIPRFPSVIIPAKFLTLIRKMATGEGTFRLGVTENTIFASFGGQFIYSALINGKFPNYRRVIPESQSTSVITSVADILEAVKRVSLFVETKAKKIFLDIDQNGITVSSEENDLGIARETITADYSGEPCRISLNYGYIMSPLRVMEGEKTRISFTDTGKALTLSPEPERDYFHIIMPMQPTQTGK</sequence>
<dbReference type="GO" id="GO:0003887">
    <property type="term" value="F:DNA-directed DNA polymerase activity"/>
    <property type="evidence" value="ECO:0007669"/>
    <property type="project" value="UniProtKB-UniRule"/>
</dbReference>
<dbReference type="STRING" id="760011.Spico_0002"/>
<keyword evidence="6 10" id="KW-0548">Nucleotidyltransferase</keyword>
<reference evidence="15" key="1">
    <citation type="submission" date="2011-04" db="EMBL/GenBank/DDBJ databases">
        <title>The complete genome of Spirochaeta coccoides DSM 17374.</title>
        <authorList>
            <person name="Lucas S."/>
            <person name="Copeland A."/>
            <person name="Lapidus A."/>
            <person name="Bruce D."/>
            <person name="Goodwin L."/>
            <person name="Pitluck S."/>
            <person name="Peters L."/>
            <person name="Kyrpides N."/>
            <person name="Mavromatis K."/>
            <person name="Pagani I."/>
            <person name="Ivanova N."/>
            <person name="Ovchinnikova G."/>
            <person name="Lu M."/>
            <person name="Detter J.C."/>
            <person name="Tapia R."/>
            <person name="Han C."/>
            <person name="Land M."/>
            <person name="Hauser L."/>
            <person name="Markowitz V."/>
            <person name="Cheng J.-F."/>
            <person name="Hugenholtz P."/>
            <person name="Woyke T."/>
            <person name="Wu D."/>
            <person name="Spring S."/>
            <person name="Schroeder M."/>
            <person name="Brambilla E."/>
            <person name="Klenk H.-P."/>
            <person name="Eisen J.A."/>
        </authorList>
    </citation>
    <scope>NUCLEOTIDE SEQUENCE [LARGE SCALE GENOMIC DNA]</scope>
    <source>
        <strain evidence="15">ATCC BAA-1237 / DSM 17374 / SPN1</strain>
    </source>
</reference>
<dbReference type="InterPro" id="IPR001001">
    <property type="entry name" value="DNA_polIII_beta"/>
</dbReference>
<evidence type="ECO:0000259" key="11">
    <source>
        <dbReference type="Pfam" id="PF00712"/>
    </source>
</evidence>
<dbReference type="InterPro" id="IPR022634">
    <property type="entry name" value="DNA_polIII_beta_N"/>
</dbReference>
<keyword evidence="4 10" id="KW-0963">Cytoplasm</keyword>
<evidence type="ECO:0000256" key="2">
    <source>
        <dbReference type="ARBA" id="ARBA00010752"/>
    </source>
</evidence>
<evidence type="ECO:0000256" key="7">
    <source>
        <dbReference type="ARBA" id="ARBA00022705"/>
    </source>
</evidence>
<dbReference type="InterPro" id="IPR022635">
    <property type="entry name" value="DNA_polIII_beta_C"/>
</dbReference>
<dbReference type="SUPFAM" id="SSF55979">
    <property type="entry name" value="DNA clamp"/>
    <property type="match status" value="3"/>
</dbReference>
<dbReference type="Gene3D" id="3.70.10.10">
    <property type="match status" value="1"/>
</dbReference>
<dbReference type="GO" id="GO:0008408">
    <property type="term" value="F:3'-5' exonuclease activity"/>
    <property type="evidence" value="ECO:0007669"/>
    <property type="project" value="InterPro"/>
</dbReference>
<name>F4GI85_PARC1</name>
<accession>F4GI85</accession>
<dbReference type="EMBL" id="CP002659">
    <property type="protein sequence ID" value="AEC01244.1"/>
    <property type="molecule type" value="Genomic_DNA"/>
</dbReference>
<reference evidence="14 15" key="2">
    <citation type="journal article" date="2012" name="Stand. Genomic Sci.">
        <title>Complete genome sequence of the termite hindgut bacterium Spirochaeta coccoides type strain (SPN1(T)), reclassification in the genus Sphaerochaeta as Sphaerochaeta coccoides comb. nov. and emendations of the family Spirochaetaceae and the genus Sphaerochaeta.</title>
        <authorList>
            <person name="Abt B."/>
            <person name="Han C."/>
            <person name="Scheuner C."/>
            <person name="Lu M."/>
            <person name="Lapidus A."/>
            <person name="Nolan M."/>
            <person name="Lucas S."/>
            <person name="Hammon N."/>
            <person name="Deshpande S."/>
            <person name="Cheng J.F."/>
            <person name="Tapia R."/>
            <person name="Goodwin L.A."/>
            <person name="Pitluck S."/>
            <person name="Liolios K."/>
            <person name="Pagani I."/>
            <person name="Ivanova N."/>
            <person name="Mavromatis K."/>
            <person name="Mikhailova N."/>
            <person name="Huntemann M."/>
            <person name="Pati A."/>
            <person name="Chen A."/>
            <person name="Palaniappan K."/>
            <person name="Land M."/>
            <person name="Hauser L."/>
            <person name="Brambilla E.M."/>
            <person name="Rohde M."/>
            <person name="Spring S."/>
            <person name="Gronow S."/>
            <person name="Goker M."/>
            <person name="Woyke T."/>
            <person name="Bristow J."/>
            <person name="Eisen J.A."/>
            <person name="Markowitz V."/>
            <person name="Hugenholtz P."/>
            <person name="Kyrpides N.C."/>
            <person name="Klenk H.P."/>
            <person name="Detter J.C."/>
        </authorList>
    </citation>
    <scope>NUCLEOTIDE SEQUENCE [LARGE SCALE GENOMIC DNA]</scope>
    <source>
        <strain evidence="15">ATCC BAA-1237 / DSM 17374 / SPN1</strain>
    </source>
</reference>
<dbReference type="GO" id="GO:0006271">
    <property type="term" value="P:DNA strand elongation involved in DNA replication"/>
    <property type="evidence" value="ECO:0007669"/>
    <property type="project" value="TreeGrafter"/>
</dbReference>
<dbReference type="KEGG" id="scc:Spico_0002"/>
<evidence type="ECO:0000313" key="14">
    <source>
        <dbReference type="EMBL" id="AEC01244.1"/>
    </source>
</evidence>
<dbReference type="OrthoDB" id="8421503at2"/>
<evidence type="ECO:0000259" key="12">
    <source>
        <dbReference type="Pfam" id="PF02767"/>
    </source>
</evidence>
<comment type="function">
    <text evidence="10">Confers DNA tethering and processivity to DNA polymerases and other proteins. Acts as a clamp, forming a ring around DNA (a reaction catalyzed by the clamp-loading complex) which diffuses in an ATP-independent manner freely and bidirectionally along dsDNA. Initially characterized for its ability to contact the catalytic subunit of DNA polymerase III (Pol III), a complex, multichain enzyme responsible for most of the replicative synthesis in bacteria; Pol III exhibits 3'-5' exonuclease proofreading activity. The beta chain is required for initiation of replication as well as for processivity of DNA replication.</text>
</comment>
<dbReference type="InterPro" id="IPR022637">
    <property type="entry name" value="DNA_polIII_beta_cen"/>
</dbReference>
<dbReference type="Proteomes" id="UP000007939">
    <property type="component" value="Chromosome"/>
</dbReference>
<feature type="domain" description="DNA polymerase III beta sliding clamp central" evidence="12">
    <location>
        <begin position="129"/>
        <end position="243"/>
    </location>
</feature>
<dbReference type="GO" id="GO:0009360">
    <property type="term" value="C:DNA polymerase III complex"/>
    <property type="evidence" value="ECO:0007669"/>
    <property type="project" value="InterPro"/>
</dbReference>
<evidence type="ECO:0000256" key="8">
    <source>
        <dbReference type="ARBA" id="ARBA00022932"/>
    </source>
</evidence>
<dbReference type="SMART" id="SM00480">
    <property type="entry name" value="POL3Bc"/>
    <property type="match status" value="1"/>
</dbReference>
<evidence type="ECO:0000256" key="6">
    <source>
        <dbReference type="ARBA" id="ARBA00022695"/>
    </source>
</evidence>
<keyword evidence="7 10" id="KW-0235">DNA replication</keyword>
<comment type="subcellular location">
    <subcellularLocation>
        <location evidence="1 10">Cytoplasm</location>
    </subcellularLocation>
</comment>
<proteinExistence type="inferred from homology"/>
<comment type="similarity">
    <text evidence="2 10">Belongs to the beta sliding clamp family.</text>
</comment>
<comment type="subunit">
    <text evidence="10">Forms a ring-shaped head-to-tail homodimer around DNA.</text>
</comment>
<evidence type="ECO:0000256" key="9">
    <source>
        <dbReference type="ARBA" id="ARBA00023125"/>
    </source>
</evidence>
<keyword evidence="5 10" id="KW-0808">Transferase</keyword>
<dbReference type="CDD" id="cd00140">
    <property type="entry name" value="beta_clamp"/>
    <property type="match status" value="1"/>
</dbReference>
<dbReference type="Pfam" id="PF00712">
    <property type="entry name" value="DNA_pol3_beta"/>
    <property type="match status" value="1"/>
</dbReference>
<keyword evidence="9" id="KW-0238">DNA-binding</keyword>
<keyword evidence="8 10" id="KW-0239">DNA-directed DNA polymerase</keyword>
<feature type="domain" description="DNA polymerase III beta sliding clamp N-terminal" evidence="11">
    <location>
        <begin position="1"/>
        <end position="119"/>
    </location>
</feature>
<dbReference type="HOGENOM" id="CLU_038149_4_0_12"/>
<evidence type="ECO:0000256" key="3">
    <source>
        <dbReference type="ARBA" id="ARBA00021035"/>
    </source>
</evidence>
<dbReference type="Pfam" id="PF02767">
    <property type="entry name" value="DNA_pol3_beta_2"/>
    <property type="match status" value="1"/>
</dbReference>
<evidence type="ECO:0000256" key="1">
    <source>
        <dbReference type="ARBA" id="ARBA00004496"/>
    </source>
</evidence>
<dbReference type="GO" id="GO:0003677">
    <property type="term" value="F:DNA binding"/>
    <property type="evidence" value="ECO:0007669"/>
    <property type="project" value="UniProtKB-UniRule"/>
</dbReference>
<dbReference type="Pfam" id="PF02768">
    <property type="entry name" value="DNA_pol3_beta_3"/>
    <property type="match status" value="1"/>
</dbReference>
<evidence type="ECO:0000256" key="4">
    <source>
        <dbReference type="ARBA" id="ARBA00022490"/>
    </source>
</evidence>
<evidence type="ECO:0000256" key="5">
    <source>
        <dbReference type="ARBA" id="ARBA00022679"/>
    </source>
</evidence>
<protein>
    <recommendedName>
        <fullName evidence="3 10">Beta sliding clamp</fullName>
    </recommendedName>
</protein>
<dbReference type="PIRSF" id="PIRSF000804">
    <property type="entry name" value="DNA_pol_III_b"/>
    <property type="match status" value="1"/>
</dbReference>
<dbReference type="PANTHER" id="PTHR30478">
    <property type="entry name" value="DNA POLYMERASE III SUBUNIT BETA"/>
    <property type="match status" value="1"/>
</dbReference>